<sequence>MVASRGTCPECGSSEVTKERIMGAQTGDLICLVCKFSGSPSRFASKSRYKEKEE</sequence>
<evidence type="ECO:0000313" key="2">
    <source>
        <dbReference type="Proteomes" id="UP001159663"/>
    </source>
</evidence>
<evidence type="ECO:0000313" key="1">
    <source>
        <dbReference type="EMBL" id="MDH5924306.1"/>
    </source>
</evidence>
<name>A0AA43G3H3_VIBSP</name>
<gene>
    <name evidence="1" type="ORF">L8R85_25240</name>
</gene>
<proteinExistence type="predicted"/>
<comment type="caution">
    <text evidence="1">The sequence shown here is derived from an EMBL/GenBank/DDBJ whole genome shotgun (WGS) entry which is preliminary data.</text>
</comment>
<dbReference type="Proteomes" id="UP001159663">
    <property type="component" value="Unassembled WGS sequence"/>
</dbReference>
<protein>
    <submittedName>
        <fullName evidence="1">Eag protein</fullName>
    </submittedName>
</protein>
<dbReference type="AlphaFoldDB" id="A0AA43G3H3"/>
<organism evidence="1 2">
    <name type="scientific">Vibrio splendidus</name>
    <dbReference type="NCBI Taxonomy" id="29497"/>
    <lineage>
        <taxon>Bacteria</taxon>
        <taxon>Pseudomonadati</taxon>
        <taxon>Pseudomonadota</taxon>
        <taxon>Gammaproteobacteria</taxon>
        <taxon>Vibrionales</taxon>
        <taxon>Vibrionaceae</taxon>
        <taxon>Vibrio</taxon>
    </lineage>
</organism>
<accession>A0AA43G3H3</accession>
<dbReference type="EMBL" id="JAKMYX010000189">
    <property type="protein sequence ID" value="MDH5924306.1"/>
    <property type="molecule type" value="Genomic_DNA"/>
</dbReference>
<reference evidence="1" key="1">
    <citation type="submission" date="2022-01" db="EMBL/GenBank/DDBJ databases">
        <title>Vibrio aestuarianus Clade A and Clade B isolates are associated with Pacific oyster (Crassostrea gigas) disease outbreaks across Ireland.</title>
        <authorList>
            <person name="Coyle N."/>
            <person name="O'Toole C."/>
            <person name="Thomas J.C.L."/>
            <person name="Ryder D."/>
            <person name="Cheslett D."/>
            <person name="Feist S."/>
            <person name="Bean T."/>
            <person name="Joseph A."/>
            <person name="Waina A."/>
            <person name="Feil E."/>
            <person name="Verner-Jeffreys D.W."/>
        </authorList>
    </citation>
    <scope>NUCLEOTIDE SEQUENCE</scope>
    <source>
        <strain evidence="1">S/17/14 A</strain>
    </source>
</reference>
<dbReference type="GeneID" id="93901903"/>
<dbReference type="RefSeq" id="WP_132785177.1">
    <property type="nucleotide sequence ID" value="NZ_JAKMYX010000189.1"/>
</dbReference>